<proteinExistence type="predicted"/>
<dbReference type="RefSeq" id="WP_160737522.1">
    <property type="nucleotide sequence ID" value="NZ_WTYT01000007.1"/>
</dbReference>
<evidence type="ECO:0008006" key="3">
    <source>
        <dbReference type="Google" id="ProtNLM"/>
    </source>
</evidence>
<accession>A0A6I4TB25</accession>
<name>A0A6I4TB25_9SPHN</name>
<gene>
    <name evidence="1" type="ORF">GRI91_14995</name>
</gene>
<protein>
    <recommendedName>
        <fullName evidence="3">DUF115 domain-containing protein</fullName>
    </recommendedName>
</protein>
<comment type="caution">
    <text evidence="1">The sequence shown here is derived from an EMBL/GenBank/DDBJ whole genome shotgun (WGS) entry which is preliminary data.</text>
</comment>
<dbReference type="AlphaFoldDB" id="A0A6I4TB25"/>
<reference evidence="1 2" key="1">
    <citation type="submission" date="2019-12" db="EMBL/GenBank/DDBJ databases">
        <title>Genomic-based taxomic classification of the family Erythrobacteraceae.</title>
        <authorList>
            <person name="Xu L."/>
        </authorList>
    </citation>
    <scope>NUCLEOTIDE SEQUENCE [LARGE SCALE GENOMIC DNA]</scope>
    <source>
        <strain evidence="1 2">LMG 29518</strain>
    </source>
</reference>
<organism evidence="1 2">
    <name type="scientific">Altericroceibacterium endophyticum</name>
    <dbReference type="NCBI Taxonomy" id="1808508"/>
    <lineage>
        <taxon>Bacteria</taxon>
        <taxon>Pseudomonadati</taxon>
        <taxon>Pseudomonadota</taxon>
        <taxon>Alphaproteobacteria</taxon>
        <taxon>Sphingomonadales</taxon>
        <taxon>Erythrobacteraceae</taxon>
        <taxon>Altericroceibacterium</taxon>
    </lineage>
</organism>
<evidence type="ECO:0000313" key="1">
    <source>
        <dbReference type="EMBL" id="MXO67070.1"/>
    </source>
</evidence>
<sequence>MLKALIGLTKPVRYRIEGILYKLSSNRESLEQLKDRYRGKPMLIVGNGPSLNKTPLDQFLDVPSIGMNKIDLLFDRTRWRPSMILCTNNVVVKQHSESFLKSNIPIFLAWKSRWFLKSKRSKSIHFFNIFGSEDFKPDIVQGVGSGATVTYAALQFAYYMGADPVIIVGVDHNFDRTGDSNVYEKRVGADVNHFDPNYFAGGTIWGIPNLNASEEVFLRAKQAFDKDNRKIYDATVGGKLQIFDKIDIDTAVGIANKVDNNQALLTSGGKCDE</sequence>
<dbReference type="OrthoDB" id="5148555at2"/>
<dbReference type="EMBL" id="WTYT01000007">
    <property type="protein sequence ID" value="MXO67070.1"/>
    <property type="molecule type" value="Genomic_DNA"/>
</dbReference>
<evidence type="ECO:0000313" key="2">
    <source>
        <dbReference type="Proteomes" id="UP000438476"/>
    </source>
</evidence>
<dbReference type="Proteomes" id="UP000438476">
    <property type="component" value="Unassembled WGS sequence"/>
</dbReference>
<dbReference type="Gene3D" id="3.90.1480.10">
    <property type="entry name" value="Alpha-2,3-sialyltransferase"/>
    <property type="match status" value="1"/>
</dbReference>
<keyword evidence="2" id="KW-1185">Reference proteome</keyword>